<dbReference type="Pfam" id="PF03070">
    <property type="entry name" value="TENA_THI-4"/>
    <property type="match status" value="1"/>
</dbReference>
<dbReference type="InterPro" id="IPR029056">
    <property type="entry name" value="Ribokinase-like"/>
</dbReference>
<dbReference type="Proteomes" id="UP001377567">
    <property type="component" value="Unassembled WGS sequence"/>
</dbReference>
<dbReference type="FunFam" id="1.20.910.10:FF:000003">
    <property type="entry name" value="Hydroxymethylpyrimidine/phosphomethylpyrimidine kinase THI20"/>
    <property type="match status" value="1"/>
</dbReference>
<dbReference type="InterPro" id="IPR004305">
    <property type="entry name" value="Thiaminase-2/PQQC"/>
</dbReference>
<reference evidence="2 3" key="1">
    <citation type="journal article" date="2023" name="Elife">
        <title>Identification of key yeast species and microbe-microbe interactions impacting larval growth of Drosophila in the wild.</title>
        <authorList>
            <person name="Mure A."/>
            <person name="Sugiura Y."/>
            <person name="Maeda R."/>
            <person name="Honda K."/>
            <person name="Sakurai N."/>
            <person name="Takahashi Y."/>
            <person name="Watada M."/>
            <person name="Katoh T."/>
            <person name="Gotoh A."/>
            <person name="Gotoh Y."/>
            <person name="Taniguchi I."/>
            <person name="Nakamura K."/>
            <person name="Hayashi T."/>
            <person name="Katayama T."/>
            <person name="Uemura T."/>
            <person name="Hattori Y."/>
        </authorList>
    </citation>
    <scope>NUCLEOTIDE SEQUENCE [LARGE SCALE GENOMIC DNA]</scope>
    <source>
        <strain evidence="2 3">KH-74</strain>
    </source>
</reference>
<feature type="domain" description="Thiaminase-2/PQQC" evidence="1">
    <location>
        <begin position="301"/>
        <end position="509"/>
    </location>
</feature>
<dbReference type="Gene3D" id="3.40.1190.20">
    <property type="match status" value="1"/>
</dbReference>
<keyword evidence="3" id="KW-1185">Reference proteome</keyword>
<sequence length="511" mass="57212">MSVTSVKLNTPAPYFSLSKGCDLPQVVVVSTFPTSPQYSIEDDISILSTHKCIPKMCTTRIVTGDTSIPMPIESVKANLNDSVRFIKLGKVDVEDLRIMQQTFNGMQNACVVASGHDMSKDAIIGFSSGKVETGSSTMVITLDEALAYFPEYFESIKKGEDNLEVAKLVAESSAFQNILLLNTAPGGNSHIYYSKQTGEQLNIESKSPVSMISSTVATAAIANLSHGYTIKEAIYGALEFVQNAVILADSNKHPNYMYSVSLPLECMVNDECFEAHEIRSPKISPLPKPKFDSFYQYLIQHPLVKPSWEAYTNHDFVRQIADGILDINKFKFFIEQDYSYLVDYGRVHCIAGSKAPELENMEEELVIVGRIREEMGQHEQRLKEVFGVKDDSYFKTIERGTALNNYSRYFNDIARRGSWEELVAALTPCMMGYGAAAMKFKNNVKAEKGGMYDEWINIYSCENYEDGMRLGEKILNHIAERSSAEELERLAKIYGEVCALEAQFWDAALVF</sequence>
<dbReference type="InterPro" id="IPR016084">
    <property type="entry name" value="Haem_Oase-like_multi-hlx"/>
</dbReference>
<evidence type="ECO:0000259" key="1">
    <source>
        <dbReference type="Pfam" id="PF03070"/>
    </source>
</evidence>
<evidence type="ECO:0000313" key="2">
    <source>
        <dbReference type="EMBL" id="GMM56153.1"/>
    </source>
</evidence>
<dbReference type="NCBIfam" id="TIGR04306">
    <property type="entry name" value="salvage_TenA"/>
    <property type="match status" value="1"/>
</dbReference>
<dbReference type="GO" id="GO:0006772">
    <property type="term" value="P:thiamine metabolic process"/>
    <property type="evidence" value="ECO:0007669"/>
    <property type="project" value="InterPro"/>
</dbReference>
<dbReference type="SUPFAM" id="SSF48613">
    <property type="entry name" value="Heme oxygenase-like"/>
    <property type="match status" value="1"/>
</dbReference>
<dbReference type="Gene3D" id="1.20.910.10">
    <property type="entry name" value="Heme oxygenase-like"/>
    <property type="match status" value="1"/>
</dbReference>
<dbReference type="AlphaFoldDB" id="A0AAV5RY30"/>
<proteinExistence type="predicted"/>
<dbReference type="GO" id="GO:0050334">
    <property type="term" value="F:thiaminase activity"/>
    <property type="evidence" value="ECO:0007669"/>
    <property type="project" value="InterPro"/>
</dbReference>
<gene>
    <name evidence="2" type="ORF">DAKH74_027690</name>
</gene>
<dbReference type="CDD" id="cd19367">
    <property type="entry name" value="TenA_C_ScTHI20-like"/>
    <property type="match status" value="1"/>
</dbReference>
<evidence type="ECO:0000313" key="3">
    <source>
        <dbReference type="Proteomes" id="UP001377567"/>
    </source>
</evidence>
<dbReference type="GO" id="GO:0005829">
    <property type="term" value="C:cytosol"/>
    <property type="evidence" value="ECO:0007669"/>
    <property type="project" value="TreeGrafter"/>
</dbReference>
<dbReference type="PANTHER" id="PTHR43198">
    <property type="entry name" value="BIFUNCTIONAL TH2 PROTEIN"/>
    <property type="match status" value="1"/>
</dbReference>
<dbReference type="InterPro" id="IPR027574">
    <property type="entry name" value="Thiaminase_II"/>
</dbReference>
<dbReference type="PANTHER" id="PTHR43198:SF2">
    <property type="entry name" value="SI:CH1073-67J19.1-RELATED"/>
    <property type="match status" value="1"/>
</dbReference>
<dbReference type="EMBL" id="BTGD01000008">
    <property type="protein sequence ID" value="GMM56153.1"/>
    <property type="molecule type" value="Genomic_DNA"/>
</dbReference>
<accession>A0AAV5RY30</accession>
<protein>
    <recommendedName>
        <fullName evidence="1">Thiaminase-2/PQQC domain-containing protein</fullName>
    </recommendedName>
</protein>
<name>A0AAV5RY30_MAUHU</name>
<organism evidence="2 3">
    <name type="scientific">Maudiozyma humilis</name>
    <name type="common">Sour dough yeast</name>
    <name type="synonym">Kazachstania humilis</name>
    <dbReference type="NCBI Taxonomy" id="51915"/>
    <lineage>
        <taxon>Eukaryota</taxon>
        <taxon>Fungi</taxon>
        <taxon>Dikarya</taxon>
        <taxon>Ascomycota</taxon>
        <taxon>Saccharomycotina</taxon>
        <taxon>Saccharomycetes</taxon>
        <taxon>Saccharomycetales</taxon>
        <taxon>Saccharomycetaceae</taxon>
        <taxon>Maudiozyma</taxon>
    </lineage>
</organism>
<comment type="caution">
    <text evidence="2">The sequence shown here is derived from an EMBL/GenBank/DDBJ whole genome shotgun (WGS) entry which is preliminary data.</text>
</comment>
<dbReference type="InterPro" id="IPR050967">
    <property type="entry name" value="Thiamine_Salvage_TenA"/>
</dbReference>